<proteinExistence type="predicted"/>
<evidence type="ECO:0000313" key="1">
    <source>
        <dbReference type="EMBL" id="NNI78344.1"/>
    </source>
</evidence>
<gene>
    <name evidence="1" type="ORF">C2800_02675</name>
</gene>
<comment type="caution">
    <text evidence="1">The sequence shown here is derived from an EMBL/GenBank/DDBJ whole genome shotgun (WGS) entry which is preliminary data.</text>
</comment>
<evidence type="ECO:0000313" key="2">
    <source>
        <dbReference type="Proteomes" id="UP000540079"/>
    </source>
</evidence>
<name>A0A849CIP3_PASMD</name>
<dbReference type="AlphaFoldDB" id="A0A849CIP3"/>
<accession>A0A849CIP3</accession>
<organism evidence="1 2">
    <name type="scientific">Pasteurella multocida</name>
    <dbReference type="NCBI Taxonomy" id="747"/>
    <lineage>
        <taxon>Bacteria</taxon>
        <taxon>Pseudomonadati</taxon>
        <taxon>Pseudomonadota</taxon>
        <taxon>Gammaproteobacteria</taxon>
        <taxon>Pasteurellales</taxon>
        <taxon>Pasteurellaceae</taxon>
        <taxon>Pasteurella</taxon>
    </lineage>
</organism>
<protein>
    <submittedName>
        <fullName evidence="1">Uncharacterized protein</fullName>
    </submittedName>
</protein>
<dbReference type="Proteomes" id="UP000540079">
    <property type="component" value="Unassembled WGS sequence"/>
</dbReference>
<dbReference type="EMBL" id="PPVL01000002">
    <property type="protein sequence ID" value="NNI78344.1"/>
    <property type="molecule type" value="Genomic_DNA"/>
</dbReference>
<reference evidence="1 2" key="1">
    <citation type="journal article" date="2018" name="Front. Microbiol.">
        <title>Genetic and Phylogenetic Characteristics of Pasteurella multocida Isolates From Different Host Species.</title>
        <authorList>
            <person name="Peng Z."/>
            <person name="Liang W."/>
            <person name="Wang F."/>
            <person name="Xu Z."/>
            <person name="Xie Z."/>
            <person name="Lian Z."/>
            <person name="Hua L."/>
            <person name="Zhou R."/>
            <person name="Chen H."/>
            <person name="Wu B."/>
        </authorList>
    </citation>
    <scope>NUCLEOTIDE SEQUENCE [LARGE SCALE GENOMIC DNA]</scope>
    <source>
        <strain evidence="1 2">HNA06</strain>
    </source>
</reference>
<sequence>MIFSLLRIVLVFIYPILRRTKIASLSTAFKMMKKIFLFLRSRSKNEQFYIEKSVNNNLQSI</sequence>